<dbReference type="GO" id="GO:0031261">
    <property type="term" value="C:DNA replication preinitiation complex"/>
    <property type="evidence" value="ECO:0007669"/>
    <property type="project" value="TreeGrafter"/>
</dbReference>
<gene>
    <name evidence="8" type="ORF">AOQ84DRAFT_328398</name>
</gene>
<dbReference type="InterPro" id="IPR040855">
    <property type="entry name" value="ORC_WH_C"/>
</dbReference>
<dbReference type="EMBL" id="KV751052">
    <property type="protein sequence ID" value="OCL01814.1"/>
    <property type="molecule type" value="Genomic_DNA"/>
</dbReference>
<dbReference type="InterPro" id="IPR020795">
    <property type="entry name" value="ORC3"/>
</dbReference>
<keyword evidence="5" id="KW-0539">Nucleus</keyword>
<dbReference type="AlphaFoldDB" id="A0A8E2JLP5"/>
<dbReference type="Pfam" id="PF07034">
    <property type="entry name" value="ORC3_N"/>
    <property type="match status" value="1"/>
</dbReference>
<evidence type="ECO:0000313" key="8">
    <source>
        <dbReference type="EMBL" id="OCL01814.1"/>
    </source>
</evidence>
<keyword evidence="9" id="KW-1185">Reference proteome</keyword>
<keyword evidence="4" id="KW-0238">DNA-binding</keyword>
<evidence type="ECO:0008006" key="10">
    <source>
        <dbReference type="Google" id="ProtNLM"/>
    </source>
</evidence>
<comment type="similarity">
    <text evidence="2">Belongs to the ORC3 family.</text>
</comment>
<comment type="subcellular location">
    <subcellularLocation>
        <location evidence="1">Nucleus</location>
    </subcellularLocation>
</comment>
<feature type="non-terminal residue" evidence="8">
    <location>
        <position position="670"/>
    </location>
</feature>
<proteinExistence type="inferred from homology"/>
<dbReference type="GO" id="GO:0005656">
    <property type="term" value="C:nuclear pre-replicative complex"/>
    <property type="evidence" value="ECO:0007669"/>
    <property type="project" value="TreeGrafter"/>
</dbReference>
<dbReference type="PANTHER" id="PTHR12748">
    <property type="entry name" value="ORIGIN RECOGNITION COMPLEX SUBUNIT 3"/>
    <property type="match status" value="1"/>
</dbReference>
<dbReference type="Pfam" id="PF18137">
    <property type="entry name" value="WHD_ORC"/>
    <property type="match status" value="1"/>
</dbReference>
<dbReference type="InterPro" id="IPR045667">
    <property type="entry name" value="ORC3_N"/>
</dbReference>
<dbReference type="GO" id="GO:0005664">
    <property type="term" value="C:nuclear origin of replication recognition complex"/>
    <property type="evidence" value="ECO:0007669"/>
    <property type="project" value="InterPro"/>
</dbReference>
<keyword evidence="3" id="KW-0235">DNA replication</keyword>
<dbReference type="OrthoDB" id="10265211at2759"/>
<organism evidence="8 9">
    <name type="scientific">Glonium stellatum</name>
    <dbReference type="NCBI Taxonomy" id="574774"/>
    <lineage>
        <taxon>Eukaryota</taxon>
        <taxon>Fungi</taxon>
        <taxon>Dikarya</taxon>
        <taxon>Ascomycota</taxon>
        <taxon>Pezizomycotina</taxon>
        <taxon>Dothideomycetes</taxon>
        <taxon>Pleosporomycetidae</taxon>
        <taxon>Gloniales</taxon>
        <taxon>Gloniaceae</taxon>
        <taxon>Glonium</taxon>
    </lineage>
</organism>
<evidence type="ECO:0000256" key="1">
    <source>
        <dbReference type="ARBA" id="ARBA00004123"/>
    </source>
</evidence>
<evidence type="ECO:0000256" key="3">
    <source>
        <dbReference type="ARBA" id="ARBA00022705"/>
    </source>
</evidence>
<reference evidence="8 9" key="1">
    <citation type="journal article" date="2016" name="Nat. Commun.">
        <title>Ectomycorrhizal ecology is imprinted in the genome of the dominant symbiotic fungus Cenococcum geophilum.</title>
        <authorList>
            <consortium name="DOE Joint Genome Institute"/>
            <person name="Peter M."/>
            <person name="Kohler A."/>
            <person name="Ohm R.A."/>
            <person name="Kuo A."/>
            <person name="Krutzmann J."/>
            <person name="Morin E."/>
            <person name="Arend M."/>
            <person name="Barry K.W."/>
            <person name="Binder M."/>
            <person name="Choi C."/>
            <person name="Clum A."/>
            <person name="Copeland A."/>
            <person name="Grisel N."/>
            <person name="Haridas S."/>
            <person name="Kipfer T."/>
            <person name="LaButti K."/>
            <person name="Lindquist E."/>
            <person name="Lipzen A."/>
            <person name="Maire R."/>
            <person name="Meier B."/>
            <person name="Mihaltcheva S."/>
            <person name="Molinier V."/>
            <person name="Murat C."/>
            <person name="Poggeler S."/>
            <person name="Quandt C.A."/>
            <person name="Sperisen C."/>
            <person name="Tritt A."/>
            <person name="Tisserant E."/>
            <person name="Crous P.W."/>
            <person name="Henrissat B."/>
            <person name="Nehls U."/>
            <person name="Egli S."/>
            <person name="Spatafora J.W."/>
            <person name="Grigoriev I.V."/>
            <person name="Martin F.M."/>
        </authorList>
    </citation>
    <scope>NUCLEOTIDE SEQUENCE [LARGE SCALE GENOMIC DNA]</scope>
    <source>
        <strain evidence="8 9">CBS 207.34</strain>
    </source>
</reference>
<protein>
    <recommendedName>
        <fullName evidence="10">Origin recognition complex subunit 3</fullName>
    </recommendedName>
</protein>
<dbReference type="PANTHER" id="PTHR12748:SF0">
    <property type="entry name" value="ORIGIN RECOGNITION COMPLEX SUBUNIT 3"/>
    <property type="match status" value="1"/>
</dbReference>
<evidence type="ECO:0000313" key="9">
    <source>
        <dbReference type="Proteomes" id="UP000250140"/>
    </source>
</evidence>
<dbReference type="GO" id="GO:0006270">
    <property type="term" value="P:DNA replication initiation"/>
    <property type="evidence" value="ECO:0007669"/>
    <property type="project" value="TreeGrafter"/>
</dbReference>
<evidence type="ECO:0000256" key="2">
    <source>
        <dbReference type="ARBA" id="ARBA00010977"/>
    </source>
</evidence>
<feature type="domain" description="Origin recognition complex subunit 3 N-terminal" evidence="6">
    <location>
        <begin position="18"/>
        <end position="312"/>
    </location>
</feature>
<dbReference type="GO" id="GO:0003688">
    <property type="term" value="F:DNA replication origin binding"/>
    <property type="evidence" value="ECO:0007669"/>
    <property type="project" value="TreeGrafter"/>
</dbReference>
<evidence type="ECO:0000259" key="7">
    <source>
        <dbReference type="Pfam" id="PF18137"/>
    </source>
</evidence>
<evidence type="ECO:0000256" key="4">
    <source>
        <dbReference type="ARBA" id="ARBA00023125"/>
    </source>
</evidence>
<dbReference type="CDD" id="cd20704">
    <property type="entry name" value="Orc3"/>
    <property type="match status" value="1"/>
</dbReference>
<sequence length="670" mass="75642">MEHQKCYVFAQPTLDERAAKRRRVSDTLTPTSWSLREDVYRRVWSQQQQRIQATVEDADLTTLENLVSFVSEATVDHHRREASISSGLIVVGPSIASHGFFFDRLGQKVTAATNATFLILTSGECPNLKTLLRNLIRKATSKLDDVDEPEDRNGNVSRTGPKLLDYDLVLLQEWYSKTQTDKVIVAVQDSEAFDAALLVEMIELFSSWLNRIPFVLLFGVATSSESFQDRLPGTALRRLRGETFNVKQANEILEKIFCATIDGPGVSLRLGPNLSRRLLERQKDHIQSVQAFSDALKYAHMSHFYANPLSIFLSQSLEFDQVPSDVFRALRNLPSFRRWAESLLDKGCARKVRRLLDSDQYLYDNTIENIKSSQMVILSLVSATSVLVAIRNCIPRTPYVPRSTLYVRATSGELDGSPIIRETLLMIRKASSDLLYQMLEALSTLKECHLPIDIGAYQKELDSLVKETTNETPLRSQHDVRNNTLRTTVVAQKVELSKQRSTLSEQDTAYSGLVGRFHDDIENYFTSTLILPQSLVLSEILLYDLKSPHSETFTPRPRFVIERSLSSPHDYLDCSCCLNSETGKDSESMLSPTQPATAILYQLYLESGSLVNVSDLWSAFNAIVGEEDDEAEPTTMSLFQRALAELKFLGLLKSSRKKSDHVAKMMWKGL</sequence>
<feature type="domain" description="Origin recognition complex subunit 3 winged helix C-terminal" evidence="7">
    <location>
        <begin position="558"/>
        <end position="667"/>
    </location>
</feature>
<name>A0A8E2JLP5_9PEZI</name>
<evidence type="ECO:0000259" key="6">
    <source>
        <dbReference type="Pfam" id="PF07034"/>
    </source>
</evidence>
<accession>A0A8E2JLP5</accession>
<evidence type="ECO:0000256" key="5">
    <source>
        <dbReference type="ARBA" id="ARBA00023242"/>
    </source>
</evidence>
<dbReference type="Proteomes" id="UP000250140">
    <property type="component" value="Unassembled WGS sequence"/>
</dbReference>